<dbReference type="NCBIfam" id="NF006828">
    <property type="entry name" value="PRK09350.1"/>
    <property type="match status" value="1"/>
</dbReference>
<reference evidence="5 6" key="1">
    <citation type="submission" date="2019-02" db="EMBL/GenBank/DDBJ databases">
        <title>Deep-cultivation of Planctomycetes and their phenomic and genomic characterization uncovers novel biology.</title>
        <authorList>
            <person name="Wiegand S."/>
            <person name="Jogler M."/>
            <person name="Boedeker C."/>
            <person name="Pinto D."/>
            <person name="Vollmers J."/>
            <person name="Rivas-Marin E."/>
            <person name="Kohn T."/>
            <person name="Peeters S.H."/>
            <person name="Heuer A."/>
            <person name="Rast P."/>
            <person name="Oberbeckmann S."/>
            <person name="Bunk B."/>
            <person name="Jeske O."/>
            <person name="Meyerdierks A."/>
            <person name="Storesund J.E."/>
            <person name="Kallscheuer N."/>
            <person name="Luecker S."/>
            <person name="Lage O.M."/>
            <person name="Pohl T."/>
            <person name="Merkel B.J."/>
            <person name="Hornburger P."/>
            <person name="Mueller R.-W."/>
            <person name="Bruemmer F."/>
            <person name="Labrenz M."/>
            <person name="Spormann A.M."/>
            <person name="Op den Camp H."/>
            <person name="Overmann J."/>
            <person name="Amann R."/>
            <person name="Jetten M.S.M."/>
            <person name="Mascher T."/>
            <person name="Medema M.H."/>
            <person name="Devos D.P."/>
            <person name="Kaster A.-K."/>
            <person name="Ovreas L."/>
            <person name="Rohde M."/>
            <person name="Galperin M.Y."/>
            <person name="Jogler C."/>
        </authorList>
    </citation>
    <scope>NUCLEOTIDE SEQUENCE [LARGE SCALE GENOMIC DNA]</scope>
    <source>
        <strain evidence="5 6">TBK1r</strain>
    </source>
</reference>
<gene>
    <name evidence="5" type="primary">epmA</name>
    <name evidence="5" type="ORF">TBK1r_21730</name>
</gene>
<dbReference type="InterPro" id="IPR006195">
    <property type="entry name" value="aa-tRNA-synth_II"/>
</dbReference>
<dbReference type="PANTHER" id="PTHR42918:SF6">
    <property type="entry name" value="ELONGATION FACTOR P--(R)-BETA-LYSINE LIGASE"/>
    <property type="match status" value="1"/>
</dbReference>
<evidence type="ECO:0000313" key="5">
    <source>
        <dbReference type="EMBL" id="QDV83237.1"/>
    </source>
</evidence>
<dbReference type="InterPro" id="IPR004525">
    <property type="entry name" value="EpmA"/>
</dbReference>
<sequence>MEKDERDATKNMSVVMANVNHLAARAELLRQTRRFFDEHGFLETQPPCLSRDCVVDAYLDPLAVETESLGISDPRLPQRFYLQTSPESAMKRMLAGGAPSIYSIGPVFRGGECGALHNIEFTMLEWYEVGGDFESAMRLTGQFVSKMLAADGYDSIRYRDAFVEQLGFDPIDVSMGDLCDHVAKLDASLAATIAKDRDQMLDYLLSARIAPKLGQQRPALLTDYPLSQAALAKPSTHDPECAARFELYVRGVELANGYDELLDADVLLARYAENNRKRTASGRSRLAAETTLVEAMRAGFPPCSGVALGVDRLLMLQVGADRIEDVMPFSIWNA</sequence>
<dbReference type="GO" id="GO:0003746">
    <property type="term" value="F:translation elongation factor activity"/>
    <property type="evidence" value="ECO:0007669"/>
    <property type="project" value="UniProtKB-KW"/>
</dbReference>
<protein>
    <submittedName>
        <fullName evidence="5">Elongation factor P--(R)-beta-lysine ligase</fullName>
        <ecNumber evidence="5">6.3.1.-</ecNumber>
    </submittedName>
</protein>
<evidence type="ECO:0000256" key="2">
    <source>
        <dbReference type="ARBA" id="ARBA00022741"/>
    </source>
</evidence>
<dbReference type="EMBL" id="CP036432">
    <property type="protein sequence ID" value="QDV83237.1"/>
    <property type="molecule type" value="Genomic_DNA"/>
</dbReference>
<dbReference type="NCBIfam" id="TIGR00462">
    <property type="entry name" value="genX"/>
    <property type="match status" value="1"/>
</dbReference>
<dbReference type="Gene3D" id="3.30.930.10">
    <property type="entry name" value="Bira Bifunctional Protein, Domain 2"/>
    <property type="match status" value="1"/>
</dbReference>
<keyword evidence="1 5" id="KW-0436">Ligase</keyword>
<dbReference type="PROSITE" id="PS50862">
    <property type="entry name" value="AA_TRNA_LIGASE_II"/>
    <property type="match status" value="1"/>
</dbReference>
<proteinExistence type="predicted"/>
<dbReference type="InterPro" id="IPR045864">
    <property type="entry name" value="aa-tRNA-synth_II/BPL/LPL"/>
</dbReference>
<name>A0ABX5XNH5_9BACT</name>
<evidence type="ECO:0000256" key="1">
    <source>
        <dbReference type="ARBA" id="ARBA00022598"/>
    </source>
</evidence>
<feature type="domain" description="Aminoacyl-transfer RNA synthetases class-II family profile" evidence="4">
    <location>
        <begin position="25"/>
        <end position="328"/>
    </location>
</feature>
<dbReference type="Proteomes" id="UP000318081">
    <property type="component" value="Chromosome"/>
</dbReference>
<keyword evidence="3" id="KW-0067">ATP-binding</keyword>
<keyword evidence="5" id="KW-0648">Protein biosynthesis</keyword>
<keyword evidence="6" id="KW-1185">Reference proteome</keyword>
<evidence type="ECO:0000256" key="3">
    <source>
        <dbReference type="ARBA" id="ARBA00022840"/>
    </source>
</evidence>
<dbReference type="GO" id="GO:0016874">
    <property type="term" value="F:ligase activity"/>
    <property type="evidence" value="ECO:0007669"/>
    <property type="project" value="UniProtKB-KW"/>
</dbReference>
<evidence type="ECO:0000259" key="4">
    <source>
        <dbReference type="PROSITE" id="PS50862"/>
    </source>
</evidence>
<dbReference type="InterPro" id="IPR004364">
    <property type="entry name" value="Aa-tRNA-synt_II"/>
</dbReference>
<dbReference type="PANTHER" id="PTHR42918">
    <property type="entry name" value="LYSYL-TRNA SYNTHETASE"/>
    <property type="match status" value="1"/>
</dbReference>
<dbReference type="SUPFAM" id="SSF55681">
    <property type="entry name" value="Class II aaRS and biotin synthetases"/>
    <property type="match status" value="1"/>
</dbReference>
<evidence type="ECO:0000313" key="6">
    <source>
        <dbReference type="Proteomes" id="UP000318081"/>
    </source>
</evidence>
<accession>A0ABX5XNH5</accession>
<dbReference type="EC" id="6.3.1.-" evidence="5"/>
<keyword evidence="2" id="KW-0547">Nucleotide-binding</keyword>
<keyword evidence="5" id="KW-0251">Elongation factor</keyword>
<organism evidence="5 6">
    <name type="scientific">Stieleria magnilauensis</name>
    <dbReference type="NCBI Taxonomy" id="2527963"/>
    <lineage>
        <taxon>Bacteria</taxon>
        <taxon>Pseudomonadati</taxon>
        <taxon>Planctomycetota</taxon>
        <taxon>Planctomycetia</taxon>
        <taxon>Pirellulales</taxon>
        <taxon>Pirellulaceae</taxon>
        <taxon>Stieleria</taxon>
    </lineage>
</organism>
<dbReference type="Pfam" id="PF00152">
    <property type="entry name" value="tRNA-synt_2"/>
    <property type="match status" value="1"/>
</dbReference>